<keyword evidence="2" id="KW-0479">Metal-binding</keyword>
<dbReference type="EMBL" id="RSCE01000012">
    <property type="protein sequence ID" value="RSH78401.1"/>
    <property type="molecule type" value="Genomic_DNA"/>
</dbReference>
<accession>A0A427XHP2</accession>
<evidence type="ECO:0000256" key="7">
    <source>
        <dbReference type="ARBA" id="ARBA00038889"/>
    </source>
</evidence>
<dbReference type="STRING" id="105984.A0A427XHP2"/>
<keyword evidence="5 8" id="KW-0456">Lyase</keyword>
<dbReference type="RefSeq" id="XP_028473548.1">
    <property type="nucleotide sequence ID" value="XM_028617870.1"/>
</dbReference>
<comment type="catalytic activity">
    <reaction evidence="6">
        <text>6-methylsalicylate + H(+) = 3-methylphenol + CO2</text>
        <dbReference type="Rhea" id="RHEA:23112"/>
        <dbReference type="ChEBI" id="CHEBI:15378"/>
        <dbReference type="ChEBI" id="CHEBI:16526"/>
        <dbReference type="ChEBI" id="CHEBI:17231"/>
        <dbReference type="ChEBI" id="CHEBI:36658"/>
        <dbReference type="EC" id="4.1.1.52"/>
    </reaction>
    <physiologicalReaction direction="left-to-right" evidence="6">
        <dbReference type="Rhea" id="RHEA:23113"/>
    </physiologicalReaction>
</comment>
<dbReference type="EC" id="4.1.1.52" evidence="7"/>
<evidence type="ECO:0000256" key="9">
    <source>
        <dbReference type="SAM" id="SignalP"/>
    </source>
</evidence>
<dbReference type="InterPro" id="IPR032466">
    <property type="entry name" value="Metal_Hydrolase"/>
</dbReference>
<dbReference type="Pfam" id="PF04909">
    <property type="entry name" value="Amidohydro_2"/>
    <property type="match status" value="1"/>
</dbReference>
<dbReference type="GeneID" id="39586669"/>
<keyword evidence="12" id="KW-1185">Reference proteome</keyword>
<evidence type="ECO:0000256" key="6">
    <source>
        <dbReference type="ARBA" id="ARBA00036832"/>
    </source>
</evidence>
<evidence type="ECO:0000256" key="1">
    <source>
        <dbReference type="ARBA" id="ARBA00005871"/>
    </source>
</evidence>
<evidence type="ECO:0000256" key="8">
    <source>
        <dbReference type="RuleBase" id="RU366045"/>
    </source>
</evidence>
<dbReference type="GO" id="GO:0019748">
    <property type="term" value="P:secondary metabolic process"/>
    <property type="evidence" value="ECO:0007669"/>
    <property type="project" value="TreeGrafter"/>
</dbReference>
<evidence type="ECO:0000256" key="3">
    <source>
        <dbReference type="ARBA" id="ARBA00022793"/>
    </source>
</evidence>
<dbReference type="PANTHER" id="PTHR21240">
    <property type="entry name" value="2-AMINO-3-CARBOXYLMUCONATE-6-SEMIALDEHYDE DECARBOXYLASE"/>
    <property type="match status" value="1"/>
</dbReference>
<protein>
    <recommendedName>
        <fullName evidence="7">6-methylsalicylate decarboxylase</fullName>
        <ecNumber evidence="7">4.1.1.52</ecNumber>
    </recommendedName>
</protein>
<gene>
    <name evidence="11" type="ORF">EHS24_002126</name>
</gene>
<keyword evidence="9" id="KW-0732">Signal</keyword>
<evidence type="ECO:0000259" key="10">
    <source>
        <dbReference type="Pfam" id="PF04909"/>
    </source>
</evidence>
<keyword evidence="4" id="KW-0862">Zinc</keyword>
<evidence type="ECO:0000256" key="4">
    <source>
        <dbReference type="ARBA" id="ARBA00022833"/>
    </source>
</evidence>
<reference evidence="11 12" key="1">
    <citation type="submission" date="2018-11" db="EMBL/GenBank/DDBJ databases">
        <title>Genome sequence of Apiotrichum porosum DSM 27194.</title>
        <authorList>
            <person name="Aliyu H."/>
            <person name="Gorte O."/>
            <person name="Ochsenreither K."/>
        </authorList>
    </citation>
    <scope>NUCLEOTIDE SEQUENCE [LARGE SCALE GENOMIC DNA]</scope>
    <source>
        <strain evidence="11 12">DSM 27194</strain>
    </source>
</reference>
<organism evidence="11 12">
    <name type="scientific">Apiotrichum porosum</name>
    <dbReference type="NCBI Taxonomy" id="105984"/>
    <lineage>
        <taxon>Eukaryota</taxon>
        <taxon>Fungi</taxon>
        <taxon>Dikarya</taxon>
        <taxon>Basidiomycota</taxon>
        <taxon>Agaricomycotina</taxon>
        <taxon>Tremellomycetes</taxon>
        <taxon>Trichosporonales</taxon>
        <taxon>Trichosporonaceae</taxon>
        <taxon>Apiotrichum</taxon>
    </lineage>
</organism>
<sequence>MRSSSLAIALTSIFVTVMAAFPNRIDTHVHIIPPAYKAAIEKYGDPSGWILPSWNVSGAIDAADSLGVRVQVVSVTAPGPGIAGTGEEGRQLARACNDEVAAIAHEKPGRFAFFGSLPDWNDVNGTLAEIDYVLGTLKAPGIIAMTTYGDTLLGDAKFKPIWAKLDSYAAIVFVHPGAVSISPKLIAGTLPQPIVDYPQATTRTAVDLILTRTFTADSKFKVILSHAGGTTPWLADRISVGSMAAGANLMPPADVLATLKLFYFDVALSTTATSLYGLLQITTPDKILYGSDFPYAMLSEGQRQTARLDENLKMGEFKKLSCLNNKNAETLFGGVDSMLTKMGINATKGKGKL</sequence>
<comment type="caution">
    <text evidence="11">The sequence shown here is derived from an EMBL/GenBank/DDBJ whole genome shotgun (WGS) entry which is preliminary data.</text>
</comment>
<dbReference type="OrthoDB" id="2832284at2759"/>
<dbReference type="Gene3D" id="3.20.20.140">
    <property type="entry name" value="Metal-dependent hydrolases"/>
    <property type="match status" value="1"/>
</dbReference>
<feature type="domain" description="Amidohydrolase-related" evidence="10">
    <location>
        <begin position="25"/>
        <end position="310"/>
    </location>
</feature>
<dbReference type="InterPro" id="IPR032465">
    <property type="entry name" value="ACMSD"/>
</dbReference>
<evidence type="ECO:0000313" key="12">
    <source>
        <dbReference type="Proteomes" id="UP000279236"/>
    </source>
</evidence>
<dbReference type="Proteomes" id="UP000279236">
    <property type="component" value="Unassembled WGS sequence"/>
</dbReference>
<dbReference type="AlphaFoldDB" id="A0A427XHP2"/>
<keyword evidence="3 8" id="KW-0210">Decarboxylase</keyword>
<dbReference type="PANTHER" id="PTHR21240:SF29">
    <property type="entry name" value="AMIDOHYDROLASE-RELATED DOMAIN-CONTAINING PROTEIN"/>
    <property type="match status" value="1"/>
</dbReference>
<evidence type="ECO:0000256" key="2">
    <source>
        <dbReference type="ARBA" id="ARBA00022723"/>
    </source>
</evidence>
<evidence type="ECO:0000313" key="11">
    <source>
        <dbReference type="EMBL" id="RSH78401.1"/>
    </source>
</evidence>
<dbReference type="InterPro" id="IPR006680">
    <property type="entry name" value="Amidohydro-rel"/>
</dbReference>
<dbReference type="GO" id="GO:0016787">
    <property type="term" value="F:hydrolase activity"/>
    <property type="evidence" value="ECO:0007669"/>
    <property type="project" value="InterPro"/>
</dbReference>
<dbReference type="GO" id="GO:0047596">
    <property type="term" value="F:6-methylsalicylate decarboxylase activity"/>
    <property type="evidence" value="ECO:0007669"/>
    <property type="project" value="UniProtKB-EC"/>
</dbReference>
<evidence type="ECO:0000256" key="5">
    <source>
        <dbReference type="ARBA" id="ARBA00023239"/>
    </source>
</evidence>
<name>A0A427XHP2_9TREE</name>
<dbReference type="GO" id="GO:0046872">
    <property type="term" value="F:metal ion binding"/>
    <property type="evidence" value="ECO:0007669"/>
    <property type="project" value="UniProtKB-KW"/>
</dbReference>
<dbReference type="GO" id="GO:0005829">
    <property type="term" value="C:cytosol"/>
    <property type="evidence" value="ECO:0007669"/>
    <property type="project" value="TreeGrafter"/>
</dbReference>
<feature type="chain" id="PRO_5019220574" description="6-methylsalicylate decarboxylase" evidence="9">
    <location>
        <begin position="20"/>
        <end position="353"/>
    </location>
</feature>
<dbReference type="SUPFAM" id="SSF51556">
    <property type="entry name" value="Metallo-dependent hydrolases"/>
    <property type="match status" value="1"/>
</dbReference>
<comment type="similarity">
    <text evidence="1">Belongs to the metallo-dependent hydrolases superfamily. ACMSD family.</text>
</comment>
<proteinExistence type="inferred from homology"/>
<feature type="signal peptide" evidence="9">
    <location>
        <begin position="1"/>
        <end position="19"/>
    </location>
</feature>